<feature type="domain" description="Glycosyltransferase 2-like" evidence="9">
    <location>
        <begin position="19"/>
        <end position="139"/>
    </location>
</feature>
<sequence length="315" mass="35244">MGREAGVSLTAEARHDFAVVIPAFNEAPVVPALISELRATFERHELSGEVLFVDDGSTDGTADLVETEAGGWPLLKVLRHPKNLGKTEAMITASRATERTYLVLFDADLQHLPDQIPRFLEKLHAGWDIVTGRKIGFYSKRVVSSFYNALSRRIFRVPVSDLNSMKAFRRCILDEISLRHDWHRFFVVLAHARGYSVSEIDVELHPRRAGTSKYTGLFRIGVGIIDLVSVWFLLLFSRKPLILFGFTGMALITLGIVVGVVAFILRFGTDSGSRLPLYLVILLETVGFLLFGFGLIAEMIAQLREDVDSLRRGDR</sequence>
<keyword evidence="5" id="KW-0448">Lipopolysaccharide biosynthesis</keyword>
<evidence type="ECO:0000256" key="5">
    <source>
        <dbReference type="ARBA" id="ARBA00022985"/>
    </source>
</evidence>
<keyword evidence="6 8" id="KW-1133">Transmembrane helix</keyword>
<keyword evidence="4 8" id="KW-0812">Transmembrane</keyword>
<dbReference type="GO" id="GO:0016757">
    <property type="term" value="F:glycosyltransferase activity"/>
    <property type="evidence" value="ECO:0007669"/>
    <property type="project" value="UniProtKB-KW"/>
</dbReference>
<dbReference type="InterPro" id="IPR001173">
    <property type="entry name" value="Glyco_trans_2-like"/>
</dbReference>
<dbReference type="Pfam" id="PF00535">
    <property type="entry name" value="Glycos_transf_2"/>
    <property type="match status" value="1"/>
</dbReference>
<evidence type="ECO:0000256" key="4">
    <source>
        <dbReference type="ARBA" id="ARBA00022692"/>
    </source>
</evidence>
<protein>
    <recommendedName>
        <fullName evidence="9">Glycosyltransferase 2-like domain-containing protein</fullName>
    </recommendedName>
</protein>
<evidence type="ECO:0000313" key="10">
    <source>
        <dbReference type="EMBL" id="SUZ67622.1"/>
    </source>
</evidence>
<dbReference type="InterPro" id="IPR050256">
    <property type="entry name" value="Glycosyltransferase_2"/>
</dbReference>
<keyword evidence="3" id="KW-0808">Transferase</keyword>
<evidence type="ECO:0000256" key="7">
    <source>
        <dbReference type="ARBA" id="ARBA00023136"/>
    </source>
</evidence>
<dbReference type="EMBL" id="UINC01001016">
    <property type="protein sequence ID" value="SUZ67622.1"/>
    <property type="molecule type" value="Genomic_DNA"/>
</dbReference>
<organism evidence="10">
    <name type="scientific">marine metagenome</name>
    <dbReference type="NCBI Taxonomy" id="408172"/>
    <lineage>
        <taxon>unclassified sequences</taxon>
        <taxon>metagenomes</taxon>
        <taxon>ecological metagenomes</taxon>
    </lineage>
</organism>
<dbReference type="GO" id="GO:0005886">
    <property type="term" value="C:plasma membrane"/>
    <property type="evidence" value="ECO:0007669"/>
    <property type="project" value="TreeGrafter"/>
</dbReference>
<dbReference type="PANTHER" id="PTHR48090">
    <property type="entry name" value="UNDECAPRENYL-PHOSPHATE 4-DEOXY-4-FORMAMIDO-L-ARABINOSE TRANSFERASE-RELATED"/>
    <property type="match status" value="1"/>
</dbReference>
<evidence type="ECO:0000259" key="9">
    <source>
        <dbReference type="Pfam" id="PF00535"/>
    </source>
</evidence>
<dbReference type="CDD" id="cd04179">
    <property type="entry name" value="DPM_DPG-synthase_like"/>
    <property type="match status" value="1"/>
</dbReference>
<dbReference type="InterPro" id="IPR029044">
    <property type="entry name" value="Nucleotide-diphossugar_trans"/>
</dbReference>
<name>A0A381PKT6_9ZZZZ</name>
<feature type="transmembrane region" description="Helical" evidence="8">
    <location>
        <begin position="242"/>
        <end position="265"/>
    </location>
</feature>
<reference evidence="10" key="1">
    <citation type="submission" date="2018-05" db="EMBL/GenBank/DDBJ databases">
        <authorList>
            <person name="Lanie J.A."/>
            <person name="Ng W.-L."/>
            <person name="Kazmierczak K.M."/>
            <person name="Andrzejewski T.M."/>
            <person name="Davidsen T.M."/>
            <person name="Wayne K.J."/>
            <person name="Tettelin H."/>
            <person name="Glass J.I."/>
            <person name="Rusch D."/>
            <person name="Podicherti R."/>
            <person name="Tsui H.-C.T."/>
            <person name="Winkler M.E."/>
        </authorList>
    </citation>
    <scope>NUCLEOTIDE SEQUENCE</scope>
</reference>
<keyword evidence="1" id="KW-1003">Cell membrane</keyword>
<feature type="transmembrane region" description="Helical" evidence="8">
    <location>
        <begin position="277"/>
        <end position="301"/>
    </location>
</feature>
<feature type="transmembrane region" description="Helical" evidence="8">
    <location>
        <begin position="217"/>
        <end position="236"/>
    </location>
</feature>
<dbReference type="SUPFAM" id="SSF53448">
    <property type="entry name" value="Nucleotide-diphospho-sugar transferases"/>
    <property type="match status" value="1"/>
</dbReference>
<dbReference type="AlphaFoldDB" id="A0A381PKT6"/>
<dbReference type="GO" id="GO:0009103">
    <property type="term" value="P:lipopolysaccharide biosynthetic process"/>
    <property type="evidence" value="ECO:0007669"/>
    <property type="project" value="UniProtKB-KW"/>
</dbReference>
<dbReference type="Gene3D" id="3.90.550.10">
    <property type="entry name" value="Spore Coat Polysaccharide Biosynthesis Protein SpsA, Chain A"/>
    <property type="match status" value="1"/>
</dbReference>
<keyword evidence="2" id="KW-0328">Glycosyltransferase</keyword>
<evidence type="ECO:0000256" key="3">
    <source>
        <dbReference type="ARBA" id="ARBA00022679"/>
    </source>
</evidence>
<gene>
    <name evidence="10" type="ORF">METZ01_LOCUS20476</name>
</gene>
<keyword evidence="7 8" id="KW-0472">Membrane</keyword>
<evidence type="ECO:0000256" key="6">
    <source>
        <dbReference type="ARBA" id="ARBA00022989"/>
    </source>
</evidence>
<proteinExistence type="predicted"/>
<evidence type="ECO:0000256" key="1">
    <source>
        <dbReference type="ARBA" id="ARBA00022475"/>
    </source>
</evidence>
<evidence type="ECO:0000256" key="8">
    <source>
        <dbReference type="SAM" id="Phobius"/>
    </source>
</evidence>
<evidence type="ECO:0000256" key="2">
    <source>
        <dbReference type="ARBA" id="ARBA00022676"/>
    </source>
</evidence>
<dbReference type="PANTHER" id="PTHR48090:SF3">
    <property type="entry name" value="UNDECAPRENYL-PHOSPHATE 4-DEOXY-4-FORMAMIDO-L-ARABINOSE TRANSFERASE"/>
    <property type="match status" value="1"/>
</dbReference>
<accession>A0A381PKT6</accession>